<evidence type="ECO:0000256" key="2">
    <source>
        <dbReference type="ARBA" id="ARBA00022649"/>
    </source>
</evidence>
<name>A0A0F5NC14_9MYCO</name>
<evidence type="ECO:0000259" key="3">
    <source>
        <dbReference type="Pfam" id="PF01402"/>
    </source>
</evidence>
<keyword evidence="2" id="KW-1277">Toxin-antitoxin system</keyword>
<dbReference type="OrthoDB" id="514770at2"/>
<dbReference type="EMBL" id="LQPH01000166">
    <property type="protein sequence ID" value="ORW15955.1"/>
    <property type="molecule type" value="Genomic_DNA"/>
</dbReference>
<reference evidence="4 5" key="1">
    <citation type="submission" date="2016-01" db="EMBL/GenBank/DDBJ databases">
        <title>The new phylogeny of the genus Mycobacterium.</title>
        <authorList>
            <person name="Tarcisio F."/>
            <person name="Conor M."/>
            <person name="Antonella G."/>
            <person name="Elisabetta G."/>
            <person name="Giulia F.S."/>
            <person name="Sara T."/>
            <person name="Anna F."/>
            <person name="Clotilde B."/>
            <person name="Roberto B."/>
            <person name="Veronica D.S."/>
            <person name="Fabio R."/>
            <person name="Monica P."/>
            <person name="Olivier J."/>
            <person name="Enrico T."/>
            <person name="Nicola S."/>
        </authorList>
    </citation>
    <scope>NUCLEOTIDE SEQUENCE [LARGE SCALE GENOMIC DNA]</scope>
    <source>
        <strain evidence="4 5">DSM 44803</strain>
    </source>
</reference>
<protein>
    <submittedName>
        <fullName evidence="4">CopG family transcriptional regulator</fullName>
    </submittedName>
</protein>
<dbReference type="Gene3D" id="6.10.10.120">
    <property type="entry name" value="Antitoxin ParD1-like"/>
    <property type="match status" value="1"/>
</dbReference>
<organism evidence="4 5">
    <name type="scientific">Mycobacterium nebraskense</name>
    <dbReference type="NCBI Taxonomy" id="244292"/>
    <lineage>
        <taxon>Bacteria</taxon>
        <taxon>Bacillati</taxon>
        <taxon>Actinomycetota</taxon>
        <taxon>Actinomycetes</taxon>
        <taxon>Mycobacteriales</taxon>
        <taxon>Mycobacteriaceae</taxon>
        <taxon>Mycobacterium</taxon>
    </lineage>
</organism>
<dbReference type="RefSeq" id="WP_046184724.1">
    <property type="nucleotide sequence ID" value="NZ_JACKSS010000045.1"/>
</dbReference>
<dbReference type="InterPro" id="IPR038296">
    <property type="entry name" value="ParD_sf"/>
</dbReference>
<dbReference type="InterPro" id="IPR010985">
    <property type="entry name" value="Ribbon_hlx_hlx"/>
</dbReference>
<comment type="similarity">
    <text evidence="1">Belongs to the ParD antitoxin family.</text>
</comment>
<evidence type="ECO:0000313" key="5">
    <source>
        <dbReference type="Proteomes" id="UP000193781"/>
    </source>
</evidence>
<dbReference type="Proteomes" id="UP000193781">
    <property type="component" value="Unassembled WGS sequence"/>
</dbReference>
<accession>A0A0F5NC14</accession>
<dbReference type="GO" id="GO:0006355">
    <property type="term" value="P:regulation of DNA-templated transcription"/>
    <property type="evidence" value="ECO:0007669"/>
    <property type="project" value="InterPro"/>
</dbReference>
<evidence type="ECO:0000256" key="1">
    <source>
        <dbReference type="ARBA" id="ARBA00008580"/>
    </source>
</evidence>
<dbReference type="PANTHER" id="PTHR36582:SF2">
    <property type="entry name" value="ANTITOXIN PARD"/>
    <property type="match status" value="1"/>
</dbReference>
<dbReference type="STRING" id="244292.ABW17_28045"/>
<dbReference type="InterPro" id="IPR022789">
    <property type="entry name" value="ParD"/>
</dbReference>
<dbReference type="AlphaFoldDB" id="A0A0F5NC14"/>
<proteinExistence type="inferred from homology"/>
<comment type="caution">
    <text evidence="4">The sequence shown here is derived from an EMBL/GenBank/DDBJ whole genome shotgun (WGS) entry which is preliminary data.</text>
</comment>
<evidence type="ECO:0000313" key="4">
    <source>
        <dbReference type="EMBL" id="ORW15955.1"/>
    </source>
</evidence>
<keyword evidence="5" id="KW-1185">Reference proteome</keyword>
<dbReference type="Pfam" id="PF01402">
    <property type="entry name" value="RHH_1"/>
    <property type="match status" value="1"/>
</dbReference>
<gene>
    <name evidence="4" type="ORF">AWC17_15800</name>
</gene>
<dbReference type="PANTHER" id="PTHR36582">
    <property type="entry name" value="ANTITOXIN PARD"/>
    <property type="match status" value="1"/>
</dbReference>
<dbReference type="CDD" id="cd22231">
    <property type="entry name" value="RHH_NikR_HicB-like"/>
    <property type="match status" value="1"/>
</dbReference>
<dbReference type="InterPro" id="IPR002145">
    <property type="entry name" value="CopG"/>
</dbReference>
<dbReference type="SUPFAM" id="SSF47598">
    <property type="entry name" value="Ribbon-helix-helix"/>
    <property type="match status" value="1"/>
</dbReference>
<sequence>MRTTRQLSITLPNDMADALRERVRSGEYASESEVIREGLRALFARDQAVEAWLRDEVAAAYDAVVADPSRAVTAQRVRERLAAERAGSV</sequence>
<feature type="domain" description="Ribbon-helix-helix protein CopG" evidence="3">
    <location>
        <begin position="6"/>
        <end position="44"/>
    </location>
</feature>